<feature type="compositionally biased region" description="Acidic residues" evidence="1">
    <location>
        <begin position="376"/>
        <end position="391"/>
    </location>
</feature>
<comment type="caution">
    <text evidence="3">The sequence shown here is derived from an EMBL/GenBank/DDBJ whole genome shotgun (WGS) entry which is preliminary data.</text>
</comment>
<evidence type="ECO:0000313" key="3">
    <source>
        <dbReference type="EMBL" id="CAL7945615.1"/>
    </source>
</evidence>
<proteinExistence type="predicted"/>
<reference evidence="3 4" key="1">
    <citation type="submission" date="2024-08" db="EMBL/GenBank/DDBJ databases">
        <authorList>
            <person name="Will J Nash"/>
            <person name="Angela Man"/>
            <person name="Seanna McTaggart"/>
            <person name="Kendall Baker"/>
            <person name="Tom Barker"/>
            <person name="Leah Catchpole"/>
            <person name="Alex Durrant"/>
            <person name="Karim Gharbi"/>
            <person name="Naomi Irish"/>
            <person name="Gemy Kaithakottil"/>
            <person name="Debby Ku"/>
            <person name="Aaliyah Providence"/>
            <person name="Felix Shaw"/>
            <person name="David Swarbreck"/>
            <person name="Chris Watkins"/>
            <person name="Ann M. McCartney"/>
            <person name="Giulio Formenti"/>
            <person name="Alice Mouton"/>
            <person name="Noel Vella"/>
            <person name="Bjorn M von Reumont"/>
            <person name="Adriana Vella"/>
            <person name="Wilfried Haerty"/>
        </authorList>
    </citation>
    <scope>NUCLEOTIDE SEQUENCE [LARGE SCALE GENOMIC DNA]</scope>
</reference>
<gene>
    <name evidence="3" type="ORF">XYLVIOL_LOCUS7317</name>
</gene>
<organism evidence="3 4">
    <name type="scientific">Xylocopa violacea</name>
    <name type="common">Violet carpenter bee</name>
    <name type="synonym">Apis violacea</name>
    <dbReference type="NCBI Taxonomy" id="135666"/>
    <lineage>
        <taxon>Eukaryota</taxon>
        <taxon>Metazoa</taxon>
        <taxon>Ecdysozoa</taxon>
        <taxon>Arthropoda</taxon>
        <taxon>Hexapoda</taxon>
        <taxon>Insecta</taxon>
        <taxon>Pterygota</taxon>
        <taxon>Neoptera</taxon>
        <taxon>Endopterygota</taxon>
        <taxon>Hymenoptera</taxon>
        <taxon>Apocrita</taxon>
        <taxon>Aculeata</taxon>
        <taxon>Apoidea</taxon>
        <taxon>Anthophila</taxon>
        <taxon>Apidae</taxon>
        <taxon>Xylocopa</taxon>
        <taxon>Xylocopa</taxon>
    </lineage>
</organism>
<feature type="compositionally biased region" description="Basic and acidic residues" evidence="1">
    <location>
        <begin position="392"/>
        <end position="410"/>
    </location>
</feature>
<dbReference type="Proteomes" id="UP001642520">
    <property type="component" value="Unassembled WGS sequence"/>
</dbReference>
<sequence>MKKAWSISAQKLIINPDSLEEGTVGEEEAPCAKPANRVRTCKRELKLFLWLHLLVVVACTSFFVTQAYLSKSEEEAELMDIFKQLRTRVSTILDELNSIIDAESVKMKAILKMDALETSPEEETLDARKNDLNNNLGLLAKIISIPKGKFVSESDLSMIIEHDLEVTTSHDNVESTTPDVDHMTSTLDASNLPKKPFFERAASIIDLDSSSSQDVMQSPYGAPKMDEIETSDEVMETSDNNLEYYGLFSLILQNAASSTQVLENSTSDEETSSQTRWSDDSSTEGASESLEGEKQSTNTQNETVDAQDANENVRKWWTDDDDQIQEEDVGKGWIPDDGQIQEEDVGKGWTPDDGQIQQEDVGEESTADDSQIQQEDVGEESTVDDAQVQEEDVGKGWTEDDDRIREEDVGKWWAPDDGQIQEEDLGKWWIPDDGQIQQEDVGKGWTADDSQIQEEDVGKGWTPDDGQIQQEDVGEESTVDDAQVQKEDVGKGWTEDDDRIREEDVGKWWAPDDGQIQEEDLGKWWIPDDGQIQQEDVGDESTVDDAQVQQESGSEDSNEQEQTTTDDSNKSVVDVSIDEGSVTSSESSPITDMSMIQSFLKNYHMESGPFQSSSELGISDYLYPSFFDEWPYSSDYMFREQYKRSVNSPTPPTPNKGVVVVPLYKDKTAYKRP</sequence>
<evidence type="ECO:0000313" key="4">
    <source>
        <dbReference type="Proteomes" id="UP001642520"/>
    </source>
</evidence>
<name>A0ABP1P2I7_XYLVO</name>
<accession>A0ABP1P2I7</accession>
<keyword evidence="2" id="KW-1133">Transmembrane helix</keyword>
<keyword evidence="2" id="KW-0472">Membrane</keyword>
<feature type="region of interest" description="Disordered" evidence="1">
    <location>
        <begin position="442"/>
        <end position="589"/>
    </location>
</feature>
<feature type="compositionally biased region" description="Basic and acidic residues" evidence="1">
    <location>
        <begin position="483"/>
        <end position="506"/>
    </location>
</feature>
<protein>
    <submittedName>
        <fullName evidence="3">Uncharacterized protein</fullName>
    </submittedName>
</protein>
<feature type="compositionally biased region" description="Polar residues" evidence="1">
    <location>
        <begin position="295"/>
        <end position="304"/>
    </location>
</feature>
<keyword evidence="4" id="KW-1185">Reference proteome</keyword>
<keyword evidence="2" id="KW-0812">Transmembrane</keyword>
<dbReference type="EMBL" id="CAXAJV020001294">
    <property type="protein sequence ID" value="CAL7945615.1"/>
    <property type="molecule type" value="Genomic_DNA"/>
</dbReference>
<feature type="region of interest" description="Disordered" evidence="1">
    <location>
        <begin position="261"/>
        <end position="419"/>
    </location>
</feature>
<feature type="transmembrane region" description="Helical" evidence="2">
    <location>
        <begin position="47"/>
        <end position="69"/>
    </location>
</feature>
<evidence type="ECO:0000256" key="2">
    <source>
        <dbReference type="SAM" id="Phobius"/>
    </source>
</evidence>
<evidence type="ECO:0000256" key="1">
    <source>
        <dbReference type="SAM" id="MobiDB-lite"/>
    </source>
</evidence>